<evidence type="ECO:0000313" key="1">
    <source>
        <dbReference type="EMBL" id="SEG19145.1"/>
    </source>
</evidence>
<accession>A0A1H5Y5R0</accession>
<dbReference type="EMBL" id="FNVK01000046">
    <property type="protein sequence ID" value="SEG19145.1"/>
    <property type="molecule type" value="Genomic_DNA"/>
</dbReference>
<gene>
    <name evidence="1" type="ORF">SAMN05216403_1468</name>
</gene>
<evidence type="ECO:0000313" key="2">
    <source>
        <dbReference type="Proteomes" id="UP000236751"/>
    </source>
</evidence>
<name>A0A1H5Y5R0_NITMU</name>
<proteinExistence type="predicted"/>
<dbReference type="AlphaFoldDB" id="A0A1H5Y5R0"/>
<dbReference type="Proteomes" id="UP000236751">
    <property type="component" value="Unassembled WGS sequence"/>
</dbReference>
<sequence length="77" mass="8154">MGFGKKQEALLPVTTLSGSKYVGHIALLFGGDAAIAAYACVSESVLKRLVVRYDAVVEDDFALAVPDDVRQVGVARD</sequence>
<organism evidence="1 2">
    <name type="scientific">Nitrosospira multiformis (strain ATCC 25196 / NCIMB 11849 / C 71)</name>
    <dbReference type="NCBI Taxonomy" id="323848"/>
    <lineage>
        <taxon>Bacteria</taxon>
        <taxon>Pseudomonadati</taxon>
        <taxon>Pseudomonadota</taxon>
        <taxon>Betaproteobacteria</taxon>
        <taxon>Nitrosomonadales</taxon>
        <taxon>Nitrosomonadaceae</taxon>
        <taxon>Nitrosospira</taxon>
    </lineage>
</organism>
<feature type="non-terminal residue" evidence="1">
    <location>
        <position position="77"/>
    </location>
</feature>
<reference evidence="1 2" key="1">
    <citation type="submission" date="2016-10" db="EMBL/GenBank/DDBJ databases">
        <authorList>
            <person name="de Groot N.N."/>
        </authorList>
    </citation>
    <scope>NUCLEOTIDE SEQUENCE [LARGE SCALE GENOMIC DNA]</scope>
    <source>
        <strain evidence="1 2">Nl13</strain>
    </source>
</reference>
<protein>
    <submittedName>
        <fullName evidence="1">Uncharacterized protein</fullName>
    </submittedName>
</protein>